<sequence>MNTLLHMIPIKLSSTNYLLWKNQMLPLISYQKLTNHIDGTTAPSVTIMSDDQSVPNPAFTIWKDLDQRAVIHLNSSLSEEAVVEVLGLTTAHAIWTALEIAYSNSSIERVYSLRDSLRNLSRGTSTDSDYGRQFKRICDKLAAIAQLVDEMDIIGPHLPVRVGCALYPPTDTGDVSSHDAPPTTAPTEPSSVHQMKTRSKSGIFKTKHSPNFISLTTHALHAALFSLAQPKGFKSAVKHPEWMAAMHDEMEALKKSHLDPCTTCSSSLAYTSVICQNAFLHGHLNETVYMEQPPWFIDSQFLNHSYIMYLLVYVDDLFPTVNNESLLTLFTIRLNQEFAIKYLGKLSNVLGLEVSYLDDGLFLNQAKYATYILTRVELLDSKPVSTPLTTNEVFLSGGPPLTDPTLYRSLVEALQYLTIIGPELSYAVNQATQLLHAPTKAHFQSVKRILRYVKGTIAYGLIFQRPNSILGYLDAYWARCIETFGLLMDIPYFLEAT</sequence>
<comment type="caution">
    <text evidence="3">The sequence shown here is derived from an EMBL/GenBank/DDBJ whole genome shotgun (WGS) entry which is preliminary data.</text>
</comment>
<dbReference type="Pfam" id="PF07727">
    <property type="entry name" value="RVT_2"/>
    <property type="match status" value="1"/>
</dbReference>
<proteinExistence type="predicted"/>
<organism evidence="3">
    <name type="scientific">Tanacetum cinerariifolium</name>
    <name type="common">Dalmatian daisy</name>
    <name type="synonym">Chrysanthemum cinerariifolium</name>
    <dbReference type="NCBI Taxonomy" id="118510"/>
    <lineage>
        <taxon>Eukaryota</taxon>
        <taxon>Viridiplantae</taxon>
        <taxon>Streptophyta</taxon>
        <taxon>Embryophyta</taxon>
        <taxon>Tracheophyta</taxon>
        <taxon>Spermatophyta</taxon>
        <taxon>Magnoliopsida</taxon>
        <taxon>eudicotyledons</taxon>
        <taxon>Gunneridae</taxon>
        <taxon>Pentapetalae</taxon>
        <taxon>asterids</taxon>
        <taxon>campanulids</taxon>
        <taxon>Asterales</taxon>
        <taxon>Asteraceae</taxon>
        <taxon>Asteroideae</taxon>
        <taxon>Anthemideae</taxon>
        <taxon>Anthemidinae</taxon>
        <taxon>Tanacetum</taxon>
    </lineage>
</organism>
<name>A0A699IIX3_TANCI</name>
<gene>
    <name evidence="3" type="ORF">Tci_541618</name>
</gene>
<dbReference type="PANTHER" id="PTHR47481">
    <property type="match status" value="1"/>
</dbReference>
<dbReference type="InterPro" id="IPR013103">
    <property type="entry name" value="RVT_2"/>
</dbReference>
<protein>
    <submittedName>
        <fullName evidence="3">Putative zinc finger, CCHC-type</fullName>
    </submittedName>
</protein>
<evidence type="ECO:0000259" key="2">
    <source>
        <dbReference type="Pfam" id="PF07727"/>
    </source>
</evidence>
<dbReference type="PANTHER" id="PTHR47481:SF3">
    <property type="entry name" value="GAG-POLYPEPTIDE OF LTR COPIA-TYPE-RELATED"/>
    <property type="match status" value="1"/>
</dbReference>
<dbReference type="SUPFAM" id="SSF56672">
    <property type="entry name" value="DNA/RNA polymerases"/>
    <property type="match status" value="1"/>
</dbReference>
<reference evidence="3" key="1">
    <citation type="journal article" date="2019" name="Sci. Rep.">
        <title>Draft genome of Tanacetum cinerariifolium, the natural source of mosquito coil.</title>
        <authorList>
            <person name="Yamashiro T."/>
            <person name="Shiraishi A."/>
            <person name="Satake H."/>
            <person name="Nakayama K."/>
        </authorList>
    </citation>
    <scope>NUCLEOTIDE SEQUENCE</scope>
</reference>
<dbReference type="AlphaFoldDB" id="A0A699IIX3"/>
<feature type="region of interest" description="Disordered" evidence="1">
    <location>
        <begin position="171"/>
        <end position="196"/>
    </location>
</feature>
<feature type="domain" description="Reverse transcriptase Ty1/copia-type" evidence="2">
    <location>
        <begin position="310"/>
        <end position="388"/>
    </location>
</feature>
<accession>A0A699IIX3</accession>
<evidence type="ECO:0000256" key="1">
    <source>
        <dbReference type="SAM" id="MobiDB-lite"/>
    </source>
</evidence>
<evidence type="ECO:0000313" key="3">
    <source>
        <dbReference type="EMBL" id="GEZ69645.1"/>
    </source>
</evidence>
<dbReference type="EMBL" id="BKCJ010311352">
    <property type="protein sequence ID" value="GEZ69645.1"/>
    <property type="molecule type" value="Genomic_DNA"/>
</dbReference>
<dbReference type="InterPro" id="IPR043502">
    <property type="entry name" value="DNA/RNA_pol_sf"/>
</dbReference>